<reference evidence="2 3" key="1">
    <citation type="journal article" date="2024" name="BMC Genomics">
        <title>De novo assembly and annotation of Popillia japonica's genome with initial clues to its potential as an invasive pest.</title>
        <authorList>
            <person name="Cucini C."/>
            <person name="Boschi S."/>
            <person name="Funari R."/>
            <person name="Cardaioli E."/>
            <person name="Iannotti N."/>
            <person name="Marturano G."/>
            <person name="Paoli F."/>
            <person name="Bruttini M."/>
            <person name="Carapelli A."/>
            <person name="Frati F."/>
            <person name="Nardi F."/>
        </authorList>
    </citation>
    <scope>NUCLEOTIDE SEQUENCE [LARGE SCALE GENOMIC DNA]</scope>
    <source>
        <strain evidence="2">DMR45628</strain>
    </source>
</reference>
<protein>
    <recommendedName>
        <fullName evidence="4">PiggyBac transposable element-derived protein domain-containing protein</fullName>
    </recommendedName>
</protein>
<evidence type="ECO:0000313" key="2">
    <source>
        <dbReference type="EMBL" id="KAK9712108.1"/>
    </source>
</evidence>
<name>A0AAW1K1I6_POPJA</name>
<evidence type="ECO:0000313" key="3">
    <source>
        <dbReference type="Proteomes" id="UP001458880"/>
    </source>
</evidence>
<feature type="signal peptide" evidence="1">
    <location>
        <begin position="1"/>
        <end position="35"/>
    </location>
</feature>
<dbReference type="PANTHER" id="PTHR47055:SF3">
    <property type="entry name" value="PHORBOL-ESTER_DAG-TYPE DOMAIN-CONTAINING PROTEIN"/>
    <property type="match status" value="1"/>
</dbReference>
<dbReference type="InterPro" id="IPR052638">
    <property type="entry name" value="PiggyBac_TE-derived"/>
</dbReference>
<dbReference type="PANTHER" id="PTHR47055">
    <property type="entry name" value="DDE_TNP_1_7 DOMAIN-CONTAINING PROTEIN"/>
    <property type="match status" value="1"/>
</dbReference>
<dbReference type="EMBL" id="JASPKY010000268">
    <property type="protein sequence ID" value="KAK9712108.1"/>
    <property type="molecule type" value="Genomic_DNA"/>
</dbReference>
<proteinExistence type="predicted"/>
<gene>
    <name evidence="2" type="ORF">QE152_g25043</name>
</gene>
<dbReference type="GO" id="GO:0043565">
    <property type="term" value="F:sequence-specific DNA binding"/>
    <property type="evidence" value="ECO:0007669"/>
    <property type="project" value="TreeGrafter"/>
</dbReference>
<accession>A0AAW1K1I6</accession>
<feature type="chain" id="PRO_5043766209" description="PiggyBac transposable element-derived protein domain-containing protein" evidence="1">
    <location>
        <begin position="36"/>
        <end position="126"/>
    </location>
</feature>
<keyword evidence="1" id="KW-0732">Signal</keyword>
<sequence length="126" mass="14745">MDENISRYRISMRGKKWWWCLFSWLLDACIQNAWQMHKKSGGVLPQLEFRREISKTYLKSYGVPPKAAGRTPTASTSVTLNRISDDLRYDQRNHLVVRVFGCSSSRQQKKTLCWGGVLFLRKNNVF</sequence>
<keyword evidence="3" id="KW-1185">Reference proteome</keyword>
<comment type="caution">
    <text evidence="2">The sequence shown here is derived from an EMBL/GenBank/DDBJ whole genome shotgun (WGS) entry which is preliminary data.</text>
</comment>
<evidence type="ECO:0000256" key="1">
    <source>
        <dbReference type="SAM" id="SignalP"/>
    </source>
</evidence>
<organism evidence="2 3">
    <name type="scientific">Popillia japonica</name>
    <name type="common">Japanese beetle</name>
    <dbReference type="NCBI Taxonomy" id="7064"/>
    <lineage>
        <taxon>Eukaryota</taxon>
        <taxon>Metazoa</taxon>
        <taxon>Ecdysozoa</taxon>
        <taxon>Arthropoda</taxon>
        <taxon>Hexapoda</taxon>
        <taxon>Insecta</taxon>
        <taxon>Pterygota</taxon>
        <taxon>Neoptera</taxon>
        <taxon>Endopterygota</taxon>
        <taxon>Coleoptera</taxon>
        <taxon>Polyphaga</taxon>
        <taxon>Scarabaeiformia</taxon>
        <taxon>Scarabaeidae</taxon>
        <taxon>Rutelinae</taxon>
        <taxon>Popillia</taxon>
    </lineage>
</organism>
<dbReference type="AlphaFoldDB" id="A0AAW1K1I6"/>
<evidence type="ECO:0008006" key="4">
    <source>
        <dbReference type="Google" id="ProtNLM"/>
    </source>
</evidence>
<dbReference type="Proteomes" id="UP001458880">
    <property type="component" value="Unassembled WGS sequence"/>
</dbReference>